<evidence type="ECO:0000313" key="2">
    <source>
        <dbReference type="EMBL" id="KAK2960598.1"/>
    </source>
</evidence>
<dbReference type="Proteomes" id="UP001281761">
    <property type="component" value="Unassembled WGS sequence"/>
</dbReference>
<comment type="caution">
    <text evidence="2">The sequence shown here is derived from an EMBL/GenBank/DDBJ whole genome shotgun (WGS) entry which is preliminary data.</text>
</comment>
<organism evidence="2 3">
    <name type="scientific">Blattamonas nauphoetae</name>
    <dbReference type="NCBI Taxonomy" id="2049346"/>
    <lineage>
        <taxon>Eukaryota</taxon>
        <taxon>Metamonada</taxon>
        <taxon>Preaxostyla</taxon>
        <taxon>Oxymonadida</taxon>
        <taxon>Blattamonas</taxon>
    </lineage>
</organism>
<gene>
    <name evidence="2" type="ORF">BLNAU_4496</name>
</gene>
<feature type="signal peptide" evidence="1">
    <location>
        <begin position="1"/>
        <end position="19"/>
    </location>
</feature>
<evidence type="ECO:0000256" key="1">
    <source>
        <dbReference type="SAM" id="SignalP"/>
    </source>
</evidence>
<sequence length="443" mass="48740">MLQLVLVLSSSIFCWNSPAECVLAFGSRDNDRCIDISPCHSLDQIFDGRINLTETRDIKITDVGCLVDEITIDGEKLASFHLPNAGSVELNIHGGQLYGSGTIVLTSNETHNLHVNFLSLGGGTPTIFSSRKPNNNKKADYFIRICKYAYLSGSMVFMPLGKSFPAFAPVTKPPAHSAFGGGKGAVCVDGGHLQSYHIENHDPELENVYIKDGSAFTAATPFVFDVNERSQGSTDIQQLTCFGPDSIPHIKIAGVIHDTQPINIVNTGKCHIRYVEGTYDETEEKTTYKLVDTTTHIQKSPNLGKIKPLEPAVSVSSIDIKDKTAIQPVSPLKQSKYVMVKIGSSDVNAFYASTATEAISVSIKPRSFEKDYEDVKKDDWIKLTPYVGRERADAYLPTTYDNIIGSGSSLAFVIERKKLPEAEWYQIKVDGFLTPVRIEHQLI</sequence>
<protein>
    <submittedName>
        <fullName evidence="2">Uncharacterized protein</fullName>
    </submittedName>
</protein>
<feature type="chain" id="PRO_5047362940" evidence="1">
    <location>
        <begin position="20"/>
        <end position="443"/>
    </location>
</feature>
<reference evidence="2 3" key="1">
    <citation type="journal article" date="2022" name="bioRxiv">
        <title>Genomics of Preaxostyla Flagellates Illuminates Evolutionary Transitions and the Path Towards Mitochondrial Loss.</title>
        <authorList>
            <person name="Novak L.V.F."/>
            <person name="Treitli S.C."/>
            <person name="Pyrih J."/>
            <person name="Halakuc P."/>
            <person name="Pipaliya S.V."/>
            <person name="Vacek V."/>
            <person name="Brzon O."/>
            <person name="Soukal P."/>
            <person name="Eme L."/>
            <person name="Dacks J.B."/>
            <person name="Karnkowska A."/>
            <person name="Elias M."/>
            <person name="Hampl V."/>
        </authorList>
    </citation>
    <scope>NUCLEOTIDE SEQUENCE [LARGE SCALE GENOMIC DNA]</scope>
    <source>
        <strain evidence="2">NAU3</strain>
        <tissue evidence="2">Gut</tissue>
    </source>
</reference>
<proteinExistence type="predicted"/>
<keyword evidence="1" id="KW-0732">Signal</keyword>
<keyword evidence="3" id="KW-1185">Reference proteome</keyword>
<dbReference type="EMBL" id="JARBJD010000022">
    <property type="protein sequence ID" value="KAK2960598.1"/>
    <property type="molecule type" value="Genomic_DNA"/>
</dbReference>
<evidence type="ECO:0000313" key="3">
    <source>
        <dbReference type="Proteomes" id="UP001281761"/>
    </source>
</evidence>
<accession>A0ABQ9Y9Z8</accession>
<name>A0ABQ9Y9Z8_9EUKA</name>